<evidence type="ECO:0000256" key="8">
    <source>
        <dbReference type="NCBIfam" id="TIGR00233"/>
    </source>
</evidence>
<comment type="similarity">
    <text evidence="1 9">Belongs to the class-I aminoacyl-tRNA synthetase family.</text>
</comment>
<organism evidence="10 11">
    <name type="scientific">Candidatus Magasanikbacteria bacterium CG_4_9_14_3_um_filter_32_9</name>
    <dbReference type="NCBI Taxonomy" id="1974644"/>
    <lineage>
        <taxon>Bacteria</taxon>
        <taxon>Candidatus Magasanikiibacteriota</taxon>
    </lineage>
</organism>
<dbReference type="SUPFAM" id="SSF52374">
    <property type="entry name" value="Nucleotidylyl transferase"/>
    <property type="match status" value="1"/>
</dbReference>
<dbReference type="EMBL" id="PFVJ01000044">
    <property type="protein sequence ID" value="PJA89838.1"/>
    <property type="molecule type" value="Genomic_DNA"/>
</dbReference>
<dbReference type="GO" id="GO:0005829">
    <property type="term" value="C:cytosol"/>
    <property type="evidence" value="ECO:0007669"/>
    <property type="project" value="TreeGrafter"/>
</dbReference>
<comment type="caution">
    <text evidence="10">The sequence shown here is derived from an EMBL/GenBank/DDBJ whole genome shotgun (WGS) entry which is preliminary data.</text>
</comment>
<dbReference type="PANTHER" id="PTHR43766">
    <property type="entry name" value="TRYPTOPHAN--TRNA LIGASE, MITOCHONDRIAL"/>
    <property type="match status" value="1"/>
</dbReference>
<dbReference type="PANTHER" id="PTHR43766:SF1">
    <property type="entry name" value="TRYPTOPHAN--TRNA LIGASE, MITOCHONDRIAL"/>
    <property type="match status" value="1"/>
</dbReference>
<dbReference type="GO" id="GO:0006436">
    <property type="term" value="P:tryptophanyl-tRNA aminoacylation"/>
    <property type="evidence" value="ECO:0007669"/>
    <property type="project" value="UniProtKB-UniRule"/>
</dbReference>
<dbReference type="InterPro" id="IPR014729">
    <property type="entry name" value="Rossmann-like_a/b/a_fold"/>
</dbReference>
<dbReference type="CDD" id="cd00806">
    <property type="entry name" value="TrpRS_core"/>
    <property type="match status" value="1"/>
</dbReference>
<evidence type="ECO:0000256" key="1">
    <source>
        <dbReference type="ARBA" id="ARBA00005594"/>
    </source>
</evidence>
<evidence type="ECO:0000256" key="3">
    <source>
        <dbReference type="ARBA" id="ARBA00022598"/>
    </source>
</evidence>
<evidence type="ECO:0000313" key="10">
    <source>
        <dbReference type="EMBL" id="PJA89838.1"/>
    </source>
</evidence>
<dbReference type="NCBIfam" id="TIGR00233">
    <property type="entry name" value="trpS"/>
    <property type="match status" value="1"/>
</dbReference>
<dbReference type="InterPro" id="IPR050203">
    <property type="entry name" value="Trp-tRNA_synthetase"/>
</dbReference>
<keyword evidence="3 9" id="KW-0436">Ligase</keyword>
<dbReference type="Gene3D" id="1.10.240.10">
    <property type="entry name" value="Tyrosyl-Transfer RNA Synthetase"/>
    <property type="match status" value="1"/>
</dbReference>
<keyword evidence="5 9" id="KW-0067">ATP-binding</keyword>
<dbReference type="Gene3D" id="3.40.50.620">
    <property type="entry name" value="HUPs"/>
    <property type="match status" value="1"/>
</dbReference>
<dbReference type="InterPro" id="IPR002306">
    <property type="entry name" value="Trp-tRNA-ligase"/>
</dbReference>
<dbReference type="GO" id="GO:0004830">
    <property type="term" value="F:tryptophan-tRNA ligase activity"/>
    <property type="evidence" value="ECO:0007669"/>
    <property type="project" value="UniProtKB-UniRule"/>
</dbReference>
<dbReference type="InterPro" id="IPR002305">
    <property type="entry name" value="aa-tRNA-synth_Ic"/>
</dbReference>
<evidence type="ECO:0000256" key="6">
    <source>
        <dbReference type="ARBA" id="ARBA00022917"/>
    </source>
</evidence>
<dbReference type="AlphaFoldDB" id="A0A2M7Z6R7"/>
<keyword evidence="7 9" id="KW-0030">Aminoacyl-tRNA synthetase</keyword>
<keyword evidence="6 9" id="KW-0648">Protein biosynthesis</keyword>
<reference evidence="11" key="1">
    <citation type="submission" date="2017-09" db="EMBL/GenBank/DDBJ databases">
        <title>Depth-based differentiation of microbial function through sediment-hosted aquifers and enrichment of novel symbionts in the deep terrestrial subsurface.</title>
        <authorList>
            <person name="Probst A.J."/>
            <person name="Ladd B."/>
            <person name="Jarett J.K."/>
            <person name="Geller-Mcgrath D.E."/>
            <person name="Sieber C.M.K."/>
            <person name="Emerson J.B."/>
            <person name="Anantharaman K."/>
            <person name="Thomas B.C."/>
            <person name="Malmstrom R."/>
            <person name="Stieglmeier M."/>
            <person name="Klingl A."/>
            <person name="Woyke T."/>
            <person name="Ryan C.M."/>
            <person name="Banfield J.F."/>
        </authorList>
    </citation>
    <scope>NUCLEOTIDE SEQUENCE [LARGE SCALE GENOMIC DNA]</scope>
</reference>
<protein>
    <recommendedName>
        <fullName evidence="2 8">Tryptophan--tRNA ligase</fullName>
        <ecNumber evidence="2 8">6.1.1.2</ecNumber>
    </recommendedName>
</protein>
<dbReference type="EC" id="6.1.1.2" evidence="2 8"/>
<evidence type="ECO:0000256" key="5">
    <source>
        <dbReference type="ARBA" id="ARBA00022840"/>
    </source>
</evidence>
<dbReference type="Pfam" id="PF00579">
    <property type="entry name" value="tRNA-synt_1b"/>
    <property type="match status" value="1"/>
</dbReference>
<keyword evidence="4 9" id="KW-0547">Nucleotide-binding</keyword>
<evidence type="ECO:0000256" key="7">
    <source>
        <dbReference type="ARBA" id="ARBA00023146"/>
    </source>
</evidence>
<evidence type="ECO:0000313" key="11">
    <source>
        <dbReference type="Proteomes" id="UP000230843"/>
    </source>
</evidence>
<dbReference type="GO" id="GO:0005524">
    <property type="term" value="F:ATP binding"/>
    <property type="evidence" value="ECO:0007669"/>
    <property type="project" value="UniProtKB-KW"/>
</dbReference>
<dbReference type="PRINTS" id="PR01039">
    <property type="entry name" value="TRNASYNTHTRP"/>
</dbReference>
<evidence type="ECO:0000256" key="9">
    <source>
        <dbReference type="RuleBase" id="RU363036"/>
    </source>
</evidence>
<evidence type="ECO:0000256" key="4">
    <source>
        <dbReference type="ARBA" id="ARBA00022741"/>
    </source>
</evidence>
<dbReference type="InterPro" id="IPR001412">
    <property type="entry name" value="aa-tRNA-synth_I_CS"/>
</dbReference>
<gene>
    <name evidence="10" type="primary">trpS</name>
    <name evidence="10" type="ORF">CO137_02090</name>
</gene>
<proteinExistence type="inferred from homology"/>
<sequence length="327" mass="36554">MSKEIIVSAVQPTGNLHVGNYLGAVKNWVELQNTGRYDMYIFIADLHSLTGDMSAEDRKEQILKTAVELLAVGIDPDKTTFFVQSHVVGSAELGWIFNCITPIAELERMTQFKDKSAKQNKNINSGLFTYPTLMAADILLYGANKVPVGNDQIQHLELTRKIGRWFNNRFGDYFAEVQDLLTETPKVMSLLDPTKKMSKSAGLGHVIELADEPNIIENKIKKAVTASSGGGKSLGVDNLFTLVENFGDKNELKKFKQAEKDSTIKYSELKKLTSDSINEYFSDFRKKREELLMDRDKIAEILIKGAEKAQPKATQTLEEVKKLVGIA</sequence>
<evidence type="ECO:0000256" key="2">
    <source>
        <dbReference type="ARBA" id="ARBA00013161"/>
    </source>
</evidence>
<dbReference type="PROSITE" id="PS00178">
    <property type="entry name" value="AA_TRNA_LIGASE_I"/>
    <property type="match status" value="1"/>
</dbReference>
<dbReference type="Proteomes" id="UP000230843">
    <property type="component" value="Unassembled WGS sequence"/>
</dbReference>
<accession>A0A2M7Z6R7</accession>
<name>A0A2M7Z6R7_9BACT</name>